<feature type="domain" description="Aconitase/3-isopropylmalate dehydratase large subunit alpha/beta/alpha" evidence="1">
    <location>
        <begin position="2"/>
        <end position="52"/>
    </location>
</feature>
<proteinExistence type="predicted"/>
<accession>A0AA44ZF67</accession>
<dbReference type="InterPro" id="IPR001030">
    <property type="entry name" value="Acoase/IPM_deHydtase_lsu_aba"/>
</dbReference>
<evidence type="ECO:0000259" key="1">
    <source>
        <dbReference type="Pfam" id="PF00330"/>
    </source>
</evidence>
<gene>
    <name evidence="2" type="ORF">APS60_07105</name>
</gene>
<evidence type="ECO:0000313" key="2">
    <source>
        <dbReference type="EMBL" id="PHJ27772.1"/>
    </source>
</evidence>
<dbReference type="Gene3D" id="3.20.19.10">
    <property type="entry name" value="Aconitase, domain 4"/>
    <property type="match status" value="1"/>
</dbReference>
<dbReference type="SUPFAM" id="SSF53732">
    <property type="entry name" value="Aconitase iron-sulfur domain"/>
    <property type="match status" value="1"/>
</dbReference>
<dbReference type="SUPFAM" id="SSF52016">
    <property type="entry name" value="LeuD/IlvD-like"/>
    <property type="match status" value="1"/>
</dbReference>
<dbReference type="AlphaFoldDB" id="A0AA44ZF67"/>
<dbReference type="InterPro" id="IPR036008">
    <property type="entry name" value="Aconitase_4Fe-4S_dom"/>
</dbReference>
<comment type="caution">
    <text evidence="2">The sequence shown here is derived from an EMBL/GenBank/DDBJ whole genome shotgun (WGS) entry which is preliminary data.</text>
</comment>
<dbReference type="Pfam" id="PF00330">
    <property type="entry name" value="Aconitase"/>
    <property type="match status" value="1"/>
</dbReference>
<reference evidence="2 3" key="1">
    <citation type="submission" date="2017-02" db="EMBL/GenBank/DDBJ databases">
        <title>Prevalence of linear plasmids in Propionibacterium acnes isolates obtained from cancerous prostatic tissue.</title>
        <authorList>
            <person name="Davidsson S."/>
            <person name="Bruggemann H."/>
        </authorList>
    </citation>
    <scope>NUCLEOTIDE SEQUENCE [LARGE SCALE GENOMIC DNA]</scope>
    <source>
        <strain evidence="2 3">09-9</strain>
    </source>
</reference>
<protein>
    <submittedName>
        <fullName evidence="2">3-isopropylmalate dehydratase</fullName>
    </submittedName>
</protein>
<sequence>MFLGSCTNGREDLRLAAEVPKGRHIAAGTRMLVAPGSARVRLQAMEEGLDEIGSRFADIFRNNSANNGLLLAQVDPEVVEELWDFAEQHPGEQLTVSLENRTINLPGRTTYPFHIDDVTRQRLLACLDAVGETLEHADNIAAYEAHRPSFMPTTS</sequence>
<evidence type="ECO:0000313" key="3">
    <source>
        <dbReference type="Proteomes" id="UP000223982"/>
    </source>
</evidence>
<name>A0AA44ZF67_CUTAC</name>
<dbReference type="EMBL" id="LKVB01000004">
    <property type="protein sequence ID" value="PHJ27772.1"/>
    <property type="molecule type" value="Genomic_DNA"/>
</dbReference>
<dbReference type="InterPro" id="IPR015928">
    <property type="entry name" value="Aconitase/3IPM_dehydase_swvl"/>
</dbReference>
<organism evidence="2 3">
    <name type="scientific">Cutibacterium acnes</name>
    <name type="common">Propionibacterium acnes</name>
    <dbReference type="NCBI Taxonomy" id="1747"/>
    <lineage>
        <taxon>Bacteria</taxon>
        <taxon>Bacillati</taxon>
        <taxon>Actinomycetota</taxon>
        <taxon>Actinomycetes</taxon>
        <taxon>Propionibacteriales</taxon>
        <taxon>Propionibacteriaceae</taxon>
        <taxon>Cutibacterium</taxon>
    </lineage>
</organism>
<dbReference type="Proteomes" id="UP000223982">
    <property type="component" value="Unassembled WGS sequence"/>
</dbReference>